<gene>
    <name evidence="6" type="ORF">KUF71_015997</name>
</gene>
<evidence type="ECO:0000256" key="1">
    <source>
        <dbReference type="ARBA" id="ARBA00004245"/>
    </source>
</evidence>
<evidence type="ECO:0000256" key="5">
    <source>
        <dbReference type="ARBA" id="ARBA00023212"/>
    </source>
</evidence>
<dbReference type="Proteomes" id="UP001219518">
    <property type="component" value="Unassembled WGS sequence"/>
</dbReference>
<dbReference type="InterPro" id="IPR019734">
    <property type="entry name" value="TPR_rpt"/>
</dbReference>
<organism evidence="6 7">
    <name type="scientific">Frankliniella fusca</name>
    <dbReference type="NCBI Taxonomy" id="407009"/>
    <lineage>
        <taxon>Eukaryota</taxon>
        <taxon>Metazoa</taxon>
        <taxon>Ecdysozoa</taxon>
        <taxon>Arthropoda</taxon>
        <taxon>Hexapoda</taxon>
        <taxon>Insecta</taxon>
        <taxon>Pterygota</taxon>
        <taxon>Neoptera</taxon>
        <taxon>Paraneoptera</taxon>
        <taxon>Thysanoptera</taxon>
        <taxon>Terebrantia</taxon>
        <taxon>Thripoidea</taxon>
        <taxon>Thripidae</taxon>
        <taxon>Frankliniella</taxon>
    </lineage>
</organism>
<keyword evidence="4" id="KW-0963">Cytoplasm</keyword>
<dbReference type="Pfam" id="PF12309">
    <property type="entry name" value="KBP_C"/>
    <property type="match status" value="1"/>
</dbReference>
<name>A0AAE1LRI5_9NEOP</name>
<evidence type="ECO:0000313" key="7">
    <source>
        <dbReference type="Proteomes" id="UP001219518"/>
    </source>
</evidence>
<dbReference type="InterPro" id="IPR022083">
    <property type="entry name" value="KBP"/>
</dbReference>
<protein>
    <recommendedName>
        <fullName evidence="3">KIF-binding protein</fullName>
    </recommendedName>
</protein>
<comment type="caution">
    <text evidence="6">The sequence shown here is derived from an EMBL/GenBank/DDBJ whole genome shotgun (WGS) entry which is preliminary data.</text>
</comment>
<accession>A0AAE1LRI5</accession>
<dbReference type="EMBL" id="JAHWGI010001300">
    <property type="protein sequence ID" value="KAK3927712.1"/>
    <property type="molecule type" value="Genomic_DNA"/>
</dbReference>
<reference evidence="6" key="2">
    <citation type="journal article" date="2023" name="BMC Genomics">
        <title>Pest status, molecular evolution, and epigenetic factors derived from the genome assembly of Frankliniella fusca, a thysanopteran phytovirus vector.</title>
        <authorList>
            <person name="Catto M.A."/>
            <person name="Labadie P.E."/>
            <person name="Jacobson A.L."/>
            <person name="Kennedy G.G."/>
            <person name="Srinivasan R."/>
            <person name="Hunt B.G."/>
        </authorList>
    </citation>
    <scope>NUCLEOTIDE SEQUENCE</scope>
    <source>
        <strain evidence="6">PL_HMW_Pooled</strain>
    </source>
</reference>
<sequence length="604" mass="69893">MANSQVNCLMDIQEKYSMAEELTSLKAPETEPYKTKYAASAMLSILRTEITQLIDGSRDEEFLERLSAMLAAIWLNIGIISYETEDLSASSEELKKSLEITKDKAMHPRFVITRINALNHLGLLYSMLEQPQKSKEYLEEAEDLYKNLSELKDPIEAFGISDLFKADTSDLKSPRTKAESDLEKSHTLTLYYLAQIYGTLEDHLKSSVYCHNTLKRQLESKDYDPIEWALNAATLSQFFMERNGFKQARHHLAAASYVLEKYFEEHIKNIEGSSEEDEAKKERYRHRSADVARCWSKYGLLLLESSKERLMSKPDDTEDQESPTTDLAKQLAQADTTTSKDDISGLLFSTLEIPTYENQITDKFVLDYEDALPVFQCTKHWLEDAKTYYTLNEHASDFVRITQDCSALFQVLTFFESDEKRQCQMHKRRVDMLENVVSSLNHQCYLQLCRQIWYELGETYFEMLHIKLGKIREENTDGMMPDPRVLNKLNTLTQKSIDNFGHFLSSMYKDGSSIKEIKLEPECVRPVLSSHFFRGRLFSRLITCDTEQKIENNRKSLASFKFIVDYCTAHPEAEKQVSLELPVCKEMVELLPHKIRQLSTSQIN</sequence>
<comment type="similarity">
    <text evidence="2">Belongs to the KIF-binding protein family.</text>
</comment>
<dbReference type="GO" id="GO:0005856">
    <property type="term" value="C:cytoskeleton"/>
    <property type="evidence" value="ECO:0007669"/>
    <property type="project" value="UniProtKB-SubCell"/>
</dbReference>
<dbReference type="GO" id="GO:0021952">
    <property type="term" value="P:central nervous system projection neuron axonogenesis"/>
    <property type="evidence" value="ECO:0007669"/>
    <property type="project" value="TreeGrafter"/>
</dbReference>
<dbReference type="InterPro" id="IPR011990">
    <property type="entry name" value="TPR-like_helical_dom_sf"/>
</dbReference>
<comment type="subcellular location">
    <subcellularLocation>
        <location evidence="1">Cytoplasm</location>
        <location evidence="1">Cytoskeleton</location>
    </subcellularLocation>
</comment>
<dbReference type="AlphaFoldDB" id="A0AAE1LRI5"/>
<dbReference type="PANTHER" id="PTHR46321:SF1">
    <property type="entry name" value="KIF-BINDING PROTEIN"/>
    <property type="match status" value="1"/>
</dbReference>
<keyword evidence="5" id="KW-0206">Cytoskeleton</keyword>
<evidence type="ECO:0000313" key="6">
    <source>
        <dbReference type="EMBL" id="KAK3927712.1"/>
    </source>
</evidence>
<evidence type="ECO:0000256" key="4">
    <source>
        <dbReference type="ARBA" id="ARBA00022490"/>
    </source>
</evidence>
<evidence type="ECO:0000256" key="2">
    <source>
        <dbReference type="ARBA" id="ARBA00010305"/>
    </source>
</evidence>
<dbReference type="GO" id="GO:0000226">
    <property type="term" value="P:microtubule cytoskeleton organization"/>
    <property type="evidence" value="ECO:0007669"/>
    <property type="project" value="TreeGrafter"/>
</dbReference>
<reference evidence="6" key="1">
    <citation type="submission" date="2021-07" db="EMBL/GenBank/DDBJ databases">
        <authorList>
            <person name="Catto M.A."/>
            <person name="Jacobson A."/>
            <person name="Kennedy G."/>
            <person name="Labadie P."/>
            <person name="Hunt B.G."/>
            <person name="Srinivasan R."/>
        </authorList>
    </citation>
    <scope>NUCLEOTIDE SEQUENCE</scope>
    <source>
        <strain evidence="6">PL_HMW_Pooled</strain>
        <tissue evidence="6">Head</tissue>
    </source>
</reference>
<dbReference type="PANTHER" id="PTHR46321">
    <property type="entry name" value="KIF1-BINDING PROTEIN"/>
    <property type="match status" value="1"/>
</dbReference>
<evidence type="ECO:0000256" key="3">
    <source>
        <dbReference type="ARBA" id="ARBA00016840"/>
    </source>
</evidence>
<proteinExistence type="inferred from homology"/>
<dbReference type="SMART" id="SM00028">
    <property type="entry name" value="TPR"/>
    <property type="match status" value="3"/>
</dbReference>
<dbReference type="GO" id="GO:1990535">
    <property type="term" value="P:neuron projection maintenance"/>
    <property type="evidence" value="ECO:0007669"/>
    <property type="project" value="TreeGrafter"/>
</dbReference>
<keyword evidence="7" id="KW-1185">Reference proteome</keyword>
<dbReference type="Gene3D" id="1.25.40.10">
    <property type="entry name" value="Tetratricopeptide repeat domain"/>
    <property type="match status" value="1"/>
</dbReference>
<dbReference type="SUPFAM" id="SSF48452">
    <property type="entry name" value="TPR-like"/>
    <property type="match status" value="1"/>
</dbReference>